<dbReference type="InterPro" id="IPR002347">
    <property type="entry name" value="SDR_fam"/>
</dbReference>
<dbReference type="InterPro" id="IPR036291">
    <property type="entry name" value="NAD(P)-bd_dom_sf"/>
</dbReference>
<dbReference type="Gene3D" id="3.40.50.720">
    <property type="entry name" value="NAD(P)-binding Rossmann-like Domain"/>
    <property type="match status" value="1"/>
</dbReference>
<dbReference type="NCBIfam" id="NF004846">
    <property type="entry name" value="PRK06197.1"/>
    <property type="match status" value="1"/>
</dbReference>
<evidence type="ECO:0000313" key="5">
    <source>
        <dbReference type="Proteomes" id="UP000010931"/>
    </source>
</evidence>
<comment type="similarity">
    <text evidence="2">Belongs to the short-chain dehydrogenases/reductases (SDR) family.</text>
</comment>
<organism evidence="4 5">
    <name type="scientific">Streptomyces turgidiscabies (strain Car8)</name>
    <dbReference type="NCBI Taxonomy" id="698760"/>
    <lineage>
        <taxon>Bacteria</taxon>
        <taxon>Bacillati</taxon>
        <taxon>Actinomycetota</taxon>
        <taxon>Actinomycetes</taxon>
        <taxon>Kitasatosporales</taxon>
        <taxon>Streptomycetaceae</taxon>
        <taxon>Streptomyces</taxon>
    </lineage>
</organism>
<evidence type="ECO:0000256" key="1">
    <source>
        <dbReference type="ARBA" id="ARBA00023002"/>
    </source>
</evidence>
<evidence type="ECO:0000256" key="2">
    <source>
        <dbReference type="RuleBase" id="RU000363"/>
    </source>
</evidence>
<keyword evidence="5" id="KW-1185">Reference proteome</keyword>
<accession>L7FE22</accession>
<dbReference type="SUPFAM" id="SSF51735">
    <property type="entry name" value="NAD(P)-binding Rossmann-fold domains"/>
    <property type="match status" value="1"/>
</dbReference>
<dbReference type="CDD" id="cd05327">
    <property type="entry name" value="retinol-DH_like_SDR_c_like"/>
    <property type="match status" value="1"/>
</dbReference>
<evidence type="ECO:0000256" key="3">
    <source>
        <dbReference type="SAM" id="MobiDB-lite"/>
    </source>
</evidence>
<dbReference type="STRING" id="85558.T45_00426"/>
<gene>
    <name evidence="4" type="ORF">STRTUCAR8_03751</name>
</gene>
<feature type="region of interest" description="Disordered" evidence="3">
    <location>
        <begin position="347"/>
        <end position="369"/>
    </location>
</feature>
<sequence>MAADPAQARIRMRDPGPVSGHMPGYVRAAQLVAHGGNPNMPGWNAQDIPDQSGRIAVVTGANSGLGYVTARELARKGARVVLACRSEARGNEAVGRLLAEVPDAIAEFWPLDLGNLGSVREFVDELPYEGIDLLVNNAGVMALPHGTTVDGFETQFGVNHLGHFALTGLLFPRLLCTPGARIVNLSSGAHALGNIDIDDLNSERNYRRWTAYGRSKTANLLFTHELARRLAAVGSGVVAAAAHPGYAATNLQTAAPKMQGRKGAERFMEIGNRFFAQSAEAGALPTLYAATAPDVRPDAFIGPRILGWRGAPAKSWRASWTLNDQAGERLWAASERLTGVTYEGLKSKKRAAGRPRSGRRCGRPVRRYG</sequence>
<protein>
    <submittedName>
        <fullName evidence="4">Oxidoreductase, short chain dehydrogenase/reductase family protein</fullName>
    </submittedName>
</protein>
<dbReference type="EMBL" id="AEJB01000152">
    <property type="protein sequence ID" value="ELP69351.1"/>
    <property type="molecule type" value="Genomic_DNA"/>
</dbReference>
<keyword evidence="1" id="KW-0560">Oxidoreductase</keyword>
<dbReference type="PRINTS" id="PR00081">
    <property type="entry name" value="GDHRDH"/>
</dbReference>
<dbReference type="Proteomes" id="UP000010931">
    <property type="component" value="Unassembled WGS sequence"/>
</dbReference>
<comment type="caution">
    <text evidence="4">The sequence shown here is derived from an EMBL/GenBank/DDBJ whole genome shotgun (WGS) entry which is preliminary data.</text>
</comment>
<evidence type="ECO:0000313" key="4">
    <source>
        <dbReference type="EMBL" id="ELP69351.1"/>
    </source>
</evidence>
<dbReference type="GO" id="GO:0016491">
    <property type="term" value="F:oxidoreductase activity"/>
    <property type="evidence" value="ECO:0007669"/>
    <property type="project" value="UniProtKB-KW"/>
</dbReference>
<dbReference type="PANTHER" id="PTHR43157:SF31">
    <property type="entry name" value="PHOSPHATIDYLINOSITOL-GLYCAN BIOSYNTHESIS CLASS F PROTEIN"/>
    <property type="match status" value="1"/>
</dbReference>
<proteinExistence type="inferred from homology"/>
<name>L7FE22_STRT8</name>
<reference evidence="4 5" key="1">
    <citation type="journal article" date="2011" name="Plasmid">
        <title>Streptomyces turgidiscabies Car8 contains a modular pathogenicity island that shares virulence genes with other actinobacterial plant pathogens.</title>
        <authorList>
            <person name="Huguet-Tapia J.C."/>
            <person name="Badger J.H."/>
            <person name="Loria R."/>
            <person name="Pettis G.S."/>
        </authorList>
    </citation>
    <scope>NUCLEOTIDE SEQUENCE [LARGE SCALE GENOMIC DNA]</scope>
    <source>
        <strain evidence="4 5">Car8</strain>
    </source>
</reference>
<dbReference type="AlphaFoldDB" id="L7FE22"/>
<dbReference type="PATRIC" id="fig|698760.3.peg.1975"/>
<dbReference type="PRINTS" id="PR00080">
    <property type="entry name" value="SDRFAMILY"/>
</dbReference>
<dbReference type="PANTHER" id="PTHR43157">
    <property type="entry name" value="PHOSPHATIDYLINOSITOL-GLYCAN BIOSYNTHESIS CLASS F PROTEIN-RELATED"/>
    <property type="match status" value="1"/>
</dbReference>
<dbReference type="Pfam" id="PF00106">
    <property type="entry name" value="adh_short"/>
    <property type="match status" value="1"/>
</dbReference>